<dbReference type="EMBL" id="AY576273">
    <property type="protein sequence ID" value="AAT69524.1"/>
    <property type="molecule type" value="Genomic_DNA"/>
</dbReference>
<proteinExistence type="predicted"/>
<reference evidence="2 3" key="1">
    <citation type="journal article" date="2005" name="Appl. Environ. Microbiol.">
        <title>Genomic analysis of bacteriophage PhiJL001: insights into its interaction with a sponge-associated alpha-proteobacterium.</title>
        <authorList>
            <person name="Lohr J.E."/>
            <person name="Chen F."/>
            <person name="Hill R.T."/>
        </authorList>
    </citation>
    <scope>NUCLEOTIDE SEQUENCE</scope>
</reference>
<name>Q5DN57_9CAUD</name>
<accession>Q5DN57</accession>
<sequence length="55" mass="6540">MTSQQMIKRAFGRRLPPLPYTQHSRPTDDESAARIWMGHTYEGSEVQREIEERKH</sequence>
<evidence type="ECO:0000256" key="1">
    <source>
        <dbReference type="SAM" id="MobiDB-lite"/>
    </source>
</evidence>
<dbReference type="RefSeq" id="YP_223972.1">
    <property type="nucleotide sequence ID" value="NC_006938.1"/>
</dbReference>
<evidence type="ECO:0000313" key="2">
    <source>
        <dbReference type="EMBL" id="AAT69524.1"/>
    </source>
</evidence>
<gene>
    <name evidence="2" type="ORF">JL001p48</name>
</gene>
<dbReference type="GeneID" id="3342418"/>
<feature type="region of interest" description="Disordered" evidence="1">
    <location>
        <begin position="1"/>
        <end position="30"/>
    </location>
</feature>
<evidence type="ECO:0000313" key="3">
    <source>
        <dbReference type="Proteomes" id="UP000000993"/>
    </source>
</evidence>
<protein>
    <submittedName>
        <fullName evidence="2">Gp48</fullName>
    </submittedName>
</protein>
<dbReference type="KEGG" id="vg:3342418"/>
<keyword evidence="3" id="KW-1185">Reference proteome</keyword>
<organism evidence="2 3">
    <name type="scientific">Alphaproteobacteria phage PhiJL001</name>
    <dbReference type="NCBI Taxonomy" id="2681607"/>
    <lineage>
        <taxon>Viruses</taxon>
        <taxon>Duplodnaviria</taxon>
        <taxon>Heunggongvirae</taxon>
        <taxon>Uroviricota</taxon>
        <taxon>Caudoviricetes</taxon>
        <taxon>Mesyanzhinovviridae</taxon>
        <taxon>Keylargovirus</taxon>
        <taxon>Keylargovirus JL001</taxon>
    </lineage>
</organism>
<dbReference type="Proteomes" id="UP000000993">
    <property type="component" value="Segment"/>
</dbReference>